<gene>
    <name evidence="5" type="ORF">HN018_25960</name>
</gene>
<dbReference type="GO" id="GO:0000160">
    <property type="term" value="P:phosphorelay signal transduction system"/>
    <property type="evidence" value="ECO:0007669"/>
    <property type="project" value="InterPro"/>
</dbReference>
<dbReference type="PANTHER" id="PTHR44591">
    <property type="entry name" value="STRESS RESPONSE REGULATOR PROTEIN 1"/>
    <property type="match status" value="1"/>
</dbReference>
<dbReference type="Proteomes" id="UP000500767">
    <property type="component" value="Plasmid unnamed4"/>
</dbReference>
<evidence type="ECO:0000256" key="2">
    <source>
        <dbReference type="PROSITE-ProRule" id="PRU00169"/>
    </source>
</evidence>
<keyword evidence="5" id="KW-0614">Plasmid</keyword>
<dbReference type="RefSeq" id="WP_171837711.1">
    <property type="nucleotide sequence ID" value="NZ_CP053711.1"/>
</dbReference>
<sequence>MNPISSDAPHALVIDDDFFIRMEVIKVLEDAGFCVVDAEHGDAAFELLKARHPQVVLLFTDVEMPDQLDGFAFAHKVALSWPHISIVVASGRRSPGPGSMPEKARFIAKPVNAETVYGHLQEILPNQQKARTTQQKSFRPLTVKQLTADHP</sequence>
<feature type="modified residue" description="4-aspartylphosphate" evidence="2">
    <location>
        <position position="61"/>
    </location>
</feature>
<dbReference type="Gene3D" id="3.40.50.2300">
    <property type="match status" value="1"/>
</dbReference>
<dbReference type="SMART" id="SM00448">
    <property type="entry name" value="REC"/>
    <property type="match status" value="1"/>
</dbReference>
<proteinExistence type="predicted"/>
<evidence type="ECO:0000259" key="4">
    <source>
        <dbReference type="PROSITE" id="PS50110"/>
    </source>
</evidence>
<dbReference type="EMBL" id="CP053711">
    <property type="protein sequence ID" value="QKE93610.1"/>
    <property type="molecule type" value="Genomic_DNA"/>
</dbReference>
<dbReference type="AlphaFoldDB" id="A0A6M8HZ36"/>
<protein>
    <submittedName>
        <fullName evidence="5">Response regulator</fullName>
    </submittedName>
</protein>
<dbReference type="PANTHER" id="PTHR44591:SF3">
    <property type="entry name" value="RESPONSE REGULATORY DOMAIN-CONTAINING PROTEIN"/>
    <property type="match status" value="1"/>
</dbReference>
<evidence type="ECO:0000313" key="6">
    <source>
        <dbReference type="Proteomes" id="UP000500767"/>
    </source>
</evidence>
<dbReference type="PROSITE" id="PS50110">
    <property type="entry name" value="RESPONSE_REGULATORY"/>
    <property type="match status" value="1"/>
</dbReference>
<keyword evidence="6" id="KW-1185">Reference proteome</keyword>
<dbReference type="SUPFAM" id="SSF52172">
    <property type="entry name" value="CheY-like"/>
    <property type="match status" value="1"/>
</dbReference>
<keyword evidence="1 2" id="KW-0597">Phosphoprotein</keyword>
<dbReference type="CDD" id="cd00156">
    <property type="entry name" value="REC"/>
    <property type="match status" value="1"/>
</dbReference>
<dbReference type="KEGG" id="lck:HN018_25960"/>
<name>A0A6M8HZ36_9PROT</name>
<feature type="domain" description="Response regulatory" evidence="4">
    <location>
        <begin position="10"/>
        <end position="124"/>
    </location>
</feature>
<dbReference type="Pfam" id="PF00072">
    <property type="entry name" value="Response_reg"/>
    <property type="match status" value="1"/>
</dbReference>
<accession>A0A6M8HZ36</accession>
<feature type="compositionally biased region" description="Polar residues" evidence="3">
    <location>
        <begin position="128"/>
        <end position="137"/>
    </location>
</feature>
<feature type="region of interest" description="Disordered" evidence="3">
    <location>
        <begin position="128"/>
        <end position="151"/>
    </location>
</feature>
<dbReference type="InterPro" id="IPR001789">
    <property type="entry name" value="Sig_transdc_resp-reg_receiver"/>
</dbReference>
<evidence type="ECO:0000256" key="3">
    <source>
        <dbReference type="SAM" id="MobiDB-lite"/>
    </source>
</evidence>
<organism evidence="5 6">
    <name type="scientific">Lichenicola cladoniae</name>
    <dbReference type="NCBI Taxonomy" id="1484109"/>
    <lineage>
        <taxon>Bacteria</taxon>
        <taxon>Pseudomonadati</taxon>
        <taxon>Pseudomonadota</taxon>
        <taxon>Alphaproteobacteria</taxon>
        <taxon>Acetobacterales</taxon>
        <taxon>Acetobacteraceae</taxon>
        <taxon>Lichenicola</taxon>
    </lineage>
</organism>
<reference evidence="5 6" key="1">
    <citation type="journal article" date="2014" name="World J. Microbiol. Biotechnol.">
        <title>Biodiversity and physiological characteristics of Antarctic and Arctic lichens-associated bacteria.</title>
        <authorList>
            <person name="Lee Y.M."/>
            <person name="Kim E.H."/>
            <person name="Lee H.K."/>
            <person name="Hong S.G."/>
        </authorList>
    </citation>
    <scope>NUCLEOTIDE SEQUENCE [LARGE SCALE GENOMIC DNA]</scope>
    <source>
        <strain evidence="5 6">PAMC 26569</strain>
        <plasmid evidence="5">unnamed4</plasmid>
    </source>
</reference>
<evidence type="ECO:0000313" key="5">
    <source>
        <dbReference type="EMBL" id="QKE93610.1"/>
    </source>
</evidence>
<dbReference type="InterPro" id="IPR011006">
    <property type="entry name" value="CheY-like_superfamily"/>
</dbReference>
<geneLocation type="plasmid" evidence="5 6">
    <name>unnamed4</name>
</geneLocation>
<dbReference type="InterPro" id="IPR050595">
    <property type="entry name" value="Bact_response_regulator"/>
</dbReference>
<evidence type="ECO:0000256" key="1">
    <source>
        <dbReference type="ARBA" id="ARBA00022553"/>
    </source>
</evidence>